<dbReference type="Gene3D" id="3.10.620.30">
    <property type="match status" value="1"/>
</dbReference>
<dbReference type="InterPro" id="IPR038765">
    <property type="entry name" value="Papain-like_cys_pep_sf"/>
</dbReference>
<dbReference type="PANTHER" id="PTHR33490:SF12">
    <property type="entry name" value="BLL5557 PROTEIN"/>
    <property type="match status" value="1"/>
</dbReference>
<dbReference type="SUPFAM" id="SSF54001">
    <property type="entry name" value="Cysteine proteinases"/>
    <property type="match status" value="1"/>
</dbReference>
<proteinExistence type="predicted"/>
<comment type="caution">
    <text evidence="2">The sequence shown here is derived from an EMBL/GenBank/DDBJ whole genome shotgun (WGS) entry which is preliminary data.</text>
</comment>
<dbReference type="Proteomes" id="UP001157910">
    <property type="component" value="Unassembled WGS sequence"/>
</dbReference>
<dbReference type="InterPro" id="IPR002931">
    <property type="entry name" value="Transglutaminase-like"/>
</dbReference>
<evidence type="ECO:0000313" key="2">
    <source>
        <dbReference type="EMBL" id="SMP72088.1"/>
    </source>
</evidence>
<dbReference type="EMBL" id="FXUI01000006">
    <property type="protein sequence ID" value="SMP72088.1"/>
    <property type="molecule type" value="Genomic_DNA"/>
</dbReference>
<dbReference type="Pfam" id="PF01841">
    <property type="entry name" value="Transglut_core"/>
    <property type="match status" value="1"/>
</dbReference>
<feature type="domain" description="Transglutaminase-like" evidence="1">
    <location>
        <begin position="158"/>
        <end position="218"/>
    </location>
</feature>
<name>A0ABY1QK30_9SPHN</name>
<dbReference type="Gene3D" id="2.60.40.2250">
    <property type="match status" value="1"/>
</dbReference>
<dbReference type="RefSeq" id="WP_103730866.1">
    <property type="nucleotide sequence ID" value="NZ_FXUI01000006.1"/>
</dbReference>
<evidence type="ECO:0000259" key="1">
    <source>
        <dbReference type="SMART" id="SM00460"/>
    </source>
</evidence>
<reference evidence="2 3" key="1">
    <citation type="submission" date="2017-05" db="EMBL/GenBank/DDBJ databases">
        <authorList>
            <person name="Varghese N."/>
            <person name="Submissions S."/>
        </authorList>
    </citation>
    <scope>NUCLEOTIDE SEQUENCE [LARGE SCALE GENOMIC DNA]</scope>
    <source>
        <strain evidence="2 3">SM16</strain>
    </source>
</reference>
<accession>A0ABY1QK30</accession>
<gene>
    <name evidence="2" type="ORF">SAMN06296065_106110</name>
</gene>
<dbReference type="SMART" id="SM00460">
    <property type="entry name" value="TGc"/>
    <property type="match status" value="1"/>
</dbReference>
<evidence type="ECO:0000313" key="3">
    <source>
        <dbReference type="Proteomes" id="UP001157910"/>
    </source>
</evidence>
<dbReference type="PANTHER" id="PTHR33490">
    <property type="entry name" value="BLR5614 PROTEIN-RELATED"/>
    <property type="match status" value="1"/>
</dbReference>
<sequence length="259" mass="28359">MRLQVEALLNYRMLAPADILLAIEAAPTAEQRLIEDRLTVNVAEPLQTVPGDDGVGRRTWVHAEGDFRAEYRGLLAVERQAVPIDGLSVTPRRALPAHVIPYLWPSRFCQSDRFTSFVAREFGPLEGGALVSAMAAWIAEHIDYRSGASNQMTSAVDTFVAREGVCRDFAHVMAAFSRAAGIPARLVSAYAWKLDPPDFHAVVDVWLDGCWHLVDASGLAPTEGLIRIAVGRDATDISFMTIFGQAELLSQTVSVTRLD</sequence>
<keyword evidence="3" id="KW-1185">Reference proteome</keyword>
<protein>
    <submittedName>
        <fullName evidence="2">Transglutaminase-like superfamily protein</fullName>
    </submittedName>
</protein>
<organism evidence="2 3">
    <name type="scientific">Novosphingobium panipatense</name>
    <dbReference type="NCBI Taxonomy" id="428991"/>
    <lineage>
        <taxon>Bacteria</taxon>
        <taxon>Pseudomonadati</taxon>
        <taxon>Pseudomonadota</taxon>
        <taxon>Alphaproteobacteria</taxon>
        <taxon>Sphingomonadales</taxon>
        <taxon>Sphingomonadaceae</taxon>
        <taxon>Novosphingobium</taxon>
    </lineage>
</organism>